<name>A0A2H3NNP5_9BACT</name>
<dbReference type="Gene3D" id="1.20.120.450">
    <property type="entry name" value="dinb family like domain"/>
    <property type="match status" value="1"/>
</dbReference>
<evidence type="ECO:0000313" key="2">
    <source>
        <dbReference type="Proteomes" id="UP000221024"/>
    </source>
</evidence>
<dbReference type="InterPro" id="IPR034660">
    <property type="entry name" value="DinB/YfiT-like"/>
</dbReference>
<proteinExistence type="predicted"/>
<organism evidence="1 2">
    <name type="scientific">Longimonas halophila</name>
    <dbReference type="NCBI Taxonomy" id="1469170"/>
    <lineage>
        <taxon>Bacteria</taxon>
        <taxon>Pseudomonadati</taxon>
        <taxon>Rhodothermota</taxon>
        <taxon>Rhodothermia</taxon>
        <taxon>Rhodothermales</taxon>
        <taxon>Salisaetaceae</taxon>
        <taxon>Longimonas</taxon>
    </lineage>
</organism>
<sequence>MADTDQAQSLRQSFLNQLGMLVEEVDGMRTFVDRIPTQLLIERPTPDTLAIIEVYAFIAHLDERVRRPAVEMVKDSTTPRIRSREALDVANEHSWSENGFGVTLDRLTQTRQALVESLHACDLDAWGRDVEVDRTEMTVFDWAHRILQNDTERLRTVAQRLHHAHLSDRDEDLPK</sequence>
<evidence type="ECO:0000313" key="1">
    <source>
        <dbReference type="EMBL" id="PEN08375.1"/>
    </source>
</evidence>
<gene>
    <name evidence="1" type="ORF">CRI93_04480</name>
</gene>
<dbReference type="Proteomes" id="UP000221024">
    <property type="component" value="Unassembled WGS sequence"/>
</dbReference>
<protein>
    <recommendedName>
        <fullName evidence="3">DinB-like domain-containing protein</fullName>
    </recommendedName>
</protein>
<dbReference type="RefSeq" id="WP_098061414.1">
    <property type="nucleotide sequence ID" value="NZ_PDEP01000003.1"/>
</dbReference>
<comment type="caution">
    <text evidence="1">The sequence shown here is derived from an EMBL/GenBank/DDBJ whole genome shotgun (WGS) entry which is preliminary data.</text>
</comment>
<accession>A0A2H3NNP5</accession>
<keyword evidence="2" id="KW-1185">Reference proteome</keyword>
<evidence type="ECO:0008006" key="3">
    <source>
        <dbReference type="Google" id="ProtNLM"/>
    </source>
</evidence>
<dbReference type="AlphaFoldDB" id="A0A2H3NNP5"/>
<reference evidence="1 2" key="1">
    <citation type="submission" date="2017-10" db="EMBL/GenBank/DDBJ databases">
        <title>Draft genome of Longimonas halophila.</title>
        <authorList>
            <person name="Goh K.M."/>
            <person name="Shamsir M.S."/>
            <person name="Lim S.W."/>
        </authorList>
    </citation>
    <scope>NUCLEOTIDE SEQUENCE [LARGE SCALE GENOMIC DNA]</scope>
    <source>
        <strain evidence="1 2">KCTC 42399</strain>
    </source>
</reference>
<dbReference type="EMBL" id="PDEP01000003">
    <property type="protein sequence ID" value="PEN08375.1"/>
    <property type="molecule type" value="Genomic_DNA"/>
</dbReference>